<keyword evidence="2" id="KW-0805">Transcription regulation</keyword>
<evidence type="ECO:0000256" key="4">
    <source>
        <dbReference type="ARBA" id="ARBA00023242"/>
    </source>
</evidence>
<feature type="domain" description="Bromodomain associated" evidence="6">
    <location>
        <begin position="148"/>
        <end position="219"/>
    </location>
</feature>
<evidence type="ECO:0000256" key="5">
    <source>
        <dbReference type="SAM" id="MobiDB-lite"/>
    </source>
</evidence>
<dbReference type="GO" id="GO:0046982">
    <property type="term" value="F:protein heterodimerization activity"/>
    <property type="evidence" value="ECO:0007669"/>
    <property type="project" value="InterPro"/>
</dbReference>
<sequence>MESPIKQMWGEIEDDSDTNSSCDSSLFPDVSIDIERSMNKFCLAEFDCDYHDTRFQKEEVVLDSMDPLMLYAISLHKYINDMYEMIRVAELAIESDLIPPADAVPPMPVMPQIERKHPPNCLNFIPKEFTPFSLGEADMSPEISSTVIRQILSKSIATMFAHIGFETTHTSVLNVLEDVLKTFMKKICYRLKLAYEDEEKGHISGFPNIVERVLVELGMGGIKGLHDYYQTRVIKYIDALQKRCKELNRHYESLLIRKTPSPDSKENKIIRVKVEDDDVIEIDNPQVHLAIDGEVGFSSLDAGYQLLSSLEAGTSVCSSQGLGENEEDTSITISPGVVSIPETDLSTTLSPFTKKKRTK</sequence>
<evidence type="ECO:0000256" key="1">
    <source>
        <dbReference type="ARBA" id="ARBA00004123"/>
    </source>
</evidence>
<dbReference type="GO" id="GO:0005634">
    <property type="term" value="C:nucleus"/>
    <property type="evidence" value="ECO:0007669"/>
    <property type="project" value="UniProtKB-SubCell"/>
</dbReference>
<feature type="region of interest" description="Disordered" evidence="5">
    <location>
        <begin position="1"/>
        <end position="22"/>
    </location>
</feature>
<dbReference type="Gene3D" id="1.10.20.10">
    <property type="entry name" value="Histone, subunit A"/>
    <property type="match status" value="1"/>
</dbReference>
<evidence type="ECO:0000256" key="3">
    <source>
        <dbReference type="ARBA" id="ARBA00023163"/>
    </source>
</evidence>
<gene>
    <name evidence="7" type="ORF">RN001_004993</name>
</gene>
<dbReference type="Proteomes" id="UP001353858">
    <property type="component" value="Unassembled WGS sequence"/>
</dbReference>
<dbReference type="PANTHER" id="PTHR28598:SF1">
    <property type="entry name" value="STAGA COMPLEX 65 SUBUNIT GAMMA"/>
    <property type="match status" value="1"/>
</dbReference>
<evidence type="ECO:0000313" key="7">
    <source>
        <dbReference type="EMBL" id="KAK4881674.1"/>
    </source>
</evidence>
<evidence type="ECO:0000259" key="6">
    <source>
        <dbReference type="Pfam" id="PF07524"/>
    </source>
</evidence>
<evidence type="ECO:0000313" key="8">
    <source>
        <dbReference type="Proteomes" id="UP001353858"/>
    </source>
</evidence>
<evidence type="ECO:0000256" key="2">
    <source>
        <dbReference type="ARBA" id="ARBA00023015"/>
    </source>
</evidence>
<keyword evidence="8" id="KW-1185">Reference proteome</keyword>
<keyword evidence="4" id="KW-0539">Nucleus</keyword>
<comment type="subcellular location">
    <subcellularLocation>
        <location evidence="1">Nucleus</location>
    </subcellularLocation>
</comment>
<dbReference type="GO" id="GO:0003713">
    <property type="term" value="F:transcription coactivator activity"/>
    <property type="evidence" value="ECO:0007669"/>
    <property type="project" value="TreeGrafter"/>
</dbReference>
<name>A0AAN7PZ84_9COLE</name>
<dbReference type="EMBL" id="JARPUR010000002">
    <property type="protein sequence ID" value="KAK4881674.1"/>
    <property type="molecule type" value="Genomic_DNA"/>
</dbReference>
<reference evidence="8" key="1">
    <citation type="submission" date="2023-01" db="EMBL/GenBank/DDBJ databases">
        <title>Key to firefly adult light organ development and bioluminescence: homeobox transcription factors regulate luciferase expression and transportation to peroxisome.</title>
        <authorList>
            <person name="Fu X."/>
        </authorList>
    </citation>
    <scope>NUCLEOTIDE SEQUENCE [LARGE SCALE GENOMIC DNA]</scope>
</reference>
<proteinExistence type="predicted"/>
<dbReference type="InterPro" id="IPR006565">
    <property type="entry name" value="BTP"/>
</dbReference>
<dbReference type="InterPro" id="IPR009072">
    <property type="entry name" value="Histone-fold"/>
</dbReference>
<dbReference type="GO" id="GO:0000124">
    <property type="term" value="C:SAGA complex"/>
    <property type="evidence" value="ECO:0007669"/>
    <property type="project" value="InterPro"/>
</dbReference>
<dbReference type="InterPro" id="IPR039460">
    <property type="entry name" value="SUPT7L/Spt7"/>
</dbReference>
<dbReference type="Pfam" id="PF07524">
    <property type="entry name" value="Bromo_TP"/>
    <property type="match status" value="1"/>
</dbReference>
<dbReference type="PANTHER" id="PTHR28598">
    <property type="entry name" value="STAGA COMPLEX 65 SUBUNIT GAMMA"/>
    <property type="match status" value="1"/>
</dbReference>
<protein>
    <recommendedName>
        <fullName evidence="6">Bromodomain associated domain-containing protein</fullName>
    </recommendedName>
</protein>
<keyword evidence="3" id="KW-0804">Transcription</keyword>
<accession>A0AAN7PZ84</accession>
<comment type="caution">
    <text evidence="7">The sequence shown here is derived from an EMBL/GenBank/DDBJ whole genome shotgun (WGS) entry which is preliminary data.</text>
</comment>
<dbReference type="AlphaFoldDB" id="A0AAN7PZ84"/>
<dbReference type="CDD" id="cd06847">
    <property type="entry name" value="HFD_SUPT7L"/>
    <property type="match status" value="1"/>
</dbReference>
<organism evidence="7 8">
    <name type="scientific">Aquatica leii</name>
    <dbReference type="NCBI Taxonomy" id="1421715"/>
    <lineage>
        <taxon>Eukaryota</taxon>
        <taxon>Metazoa</taxon>
        <taxon>Ecdysozoa</taxon>
        <taxon>Arthropoda</taxon>
        <taxon>Hexapoda</taxon>
        <taxon>Insecta</taxon>
        <taxon>Pterygota</taxon>
        <taxon>Neoptera</taxon>
        <taxon>Endopterygota</taxon>
        <taxon>Coleoptera</taxon>
        <taxon>Polyphaga</taxon>
        <taxon>Elateriformia</taxon>
        <taxon>Elateroidea</taxon>
        <taxon>Lampyridae</taxon>
        <taxon>Luciolinae</taxon>
        <taxon>Aquatica</taxon>
    </lineage>
</organism>